<comment type="caution">
    <text evidence="1">The sequence shown here is derived from an EMBL/GenBank/DDBJ whole genome shotgun (WGS) entry which is preliminary data.</text>
</comment>
<organism evidence="1 2">
    <name type="scientific">Candidatus Sungbacteria bacterium RIFCSPHIGHO2_02_FULL_47_11</name>
    <dbReference type="NCBI Taxonomy" id="1802270"/>
    <lineage>
        <taxon>Bacteria</taxon>
        <taxon>Candidatus Sungiibacteriota</taxon>
    </lineage>
</organism>
<evidence type="ECO:0000313" key="1">
    <source>
        <dbReference type="EMBL" id="OGZ98136.1"/>
    </source>
</evidence>
<evidence type="ECO:0000313" key="2">
    <source>
        <dbReference type="Proteomes" id="UP000179023"/>
    </source>
</evidence>
<reference evidence="1 2" key="1">
    <citation type="journal article" date="2016" name="Nat. Commun.">
        <title>Thousands of microbial genomes shed light on interconnected biogeochemical processes in an aquifer system.</title>
        <authorList>
            <person name="Anantharaman K."/>
            <person name="Brown C.T."/>
            <person name="Hug L.A."/>
            <person name="Sharon I."/>
            <person name="Castelle C.J."/>
            <person name="Probst A.J."/>
            <person name="Thomas B.C."/>
            <person name="Singh A."/>
            <person name="Wilkins M.J."/>
            <person name="Karaoz U."/>
            <person name="Brodie E.L."/>
            <person name="Williams K.H."/>
            <person name="Hubbard S.S."/>
            <person name="Banfield J.F."/>
        </authorList>
    </citation>
    <scope>NUCLEOTIDE SEQUENCE [LARGE SCALE GENOMIC DNA]</scope>
</reference>
<name>A0A1G2KF99_9BACT</name>
<protein>
    <submittedName>
        <fullName evidence="1">Uncharacterized protein</fullName>
    </submittedName>
</protein>
<dbReference type="Proteomes" id="UP000179023">
    <property type="component" value="Unassembled WGS sequence"/>
</dbReference>
<dbReference type="STRING" id="1802270.A3C07_04925"/>
<dbReference type="EMBL" id="MHQI01000072">
    <property type="protein sequence ID" value="OGZ98136.1"/>
    <property type="molecule type" value="Genomic_DNA"/>
</dbReference>
<proteinExistence type="predicted"/>
<accession>A0A1G2KF99</accession>
<gene>
    <name evidence="1" type="ORF">A3C07_04925</name>
</gene>
<dbReference type="AlphaFoldDB" id="A0A1G2KF99"/>
<sequence>MLQIFLTIFATILVVGLCLLLLNRTAFAWLLDQARRKGIYPPQRKPNIEDIKRLLLSGERAMAIRAYRAIYKLDLKQAELEVDLLERSLQKKI</sequence>